<organism evidence="1 2">
    <name type="scientific">Ornithobacterium rhinotracheale</name>
    <dbReference type="NCBI Taxonomy" id="28251"/>
    <lineage>
        <taxon>Bacteria</taxon>
        <taxon>Pseudomonadati</taxon>
        <taxon>Bacteroidota</taxon>
        <taxon>Flavobacteriia</taxon>
        <taxon>Flavobacteriales</taxon>
        <taxon>Weeksellaceae</taxon>
        <taxon>Ornithobacterium</taxon>
    </lineage>
</organism>
<gene>
    <name evidence="1" type="ORF">EQP59_02125</name>
</gene>
<proteinExistence type="predicted"/>
<name>A0A3R5Y2I7_ORNRH</name>
<dbReference type="AlphaFoldDB" id="A0A3R5Y2I7"/>
<reference evidence="1 2" key="1">
    <citation type="submission" date="2019-01" db="EMBL/GenBank/DDBJ databases">
        <title>Whole Genome of Ornithobacterium rhinotracheale FARPER-174b.</title>
        <authorList>
            <person name="Tataje-Lavanda L.A."/>
            <person name="Montalvan A."/>
            <person name="Montesinos R."/>
            <person name="Zimic M."/>
            <person name="Fernandez-Sanchez M."/>
            <person name="Fernandez-Diaz M."/>
        </authorList>
    </citation>
    <scope>NUCLEOTIDE SEQUENCE [LARGE SCALE GENOMIC DNA]</scope>
    <source>
        <strain evidence="1 2">FARPER-174b</strain>
    </source>
</reference>
<evidence type="ECO:0000313" key="2">
    <source>
        <dbReference type="Proteomes" id="UP000287701"/>
    </source>
</evidence>
<dbReference type="RefSeq" id="WP_128500739.1">
    <property type="nucleotide sequence ID" value="NZ_CP035107.1"/>
</dbReference>
<sequence length="617" mass="70954">MSKDHIKDRILRRAAKIWGYNELVSEHAFDPIVNLLLSALASELEKLDYELENSRSRIMERILEVLFPEEVTGVVPARTLLQIDALKNNQPISFYNKFRAEYQQQNIYDPASSTVRLVDFSPTIEAKLTTARLRYIAYGNKMLKQESFFFEDIVSQANIPLPSGVMWGGLDVSDAQTIEDLLLYITINNEYQKELFYHYLKQVKVIFNGKDYRLYRGYNIPQNLNISGIMKDNYNEVKTLYNEVNQHFEPYFYTIKGILKTDIEAQSQEGQEKINLVEKELFTQYFTQTEIANEENIAWIKFEFSEIIAPEILQNVRVAINCVPVINNIHTEVTKRIKGSFNLFPIVGEGVFLGLDYVKDDFGNRLDTRKESNGANDITAVLRRNGVSRFDSRNALELLNYVLELIKDETAAFSSVINQSNVQELHHIQQNLASLEQTIKEQNITVSDNPYLVISGANNREIDINCHISYWHTYAEQANAIKAGSVLKVSSSDKATPTGNAIMLLPSFGGRKSLSPEERILEYRYTMLSRGRIVTEADIEVFAWKHFKNTITQIEIKKGTQKEVGIKNGFSRTLDLYITKNTTNQISNSEWKYLCDSFLIQLKNNSANVYPYRIFVI</sequence>
<evidence type="ECO:0008006" key="3">
    <source>
        <dbReference type="Google" id="ProtNLM"/>
    </source>
</evidence>
<dbReference type="Proteomes" id="UP000287701">
    <property type="component" value="Chromosome"/>
</dbReference>
<dbReference type="OrthoDB" id="1090083at2"/>
<dbReference type="EMBL" id="CP035107">
    <property type="protein sequence ID" value="QAR30237.1"/>
    <property type="molecule type" value="Genomic_DNA"/>
</dbReference>
<accession>A0A3R5Y2I7</accession>
<protein>
    <recommendedName>
        <fullName evidence="3">Type VI secretion system baseplate subunit TssF</fullName>
    </recommendedName>
</protein>
<evidence type="ECO:0000313" key="1">
    <source>
        <dbReference type="EMBL" id="QAR30237.1"/>
    </source>
</evidence>